<evidence type="ECO:0000313" key="2">
    <source>
        <dbReference type="Proteomes" id="UP000025227"/>
    </source>
</evidence>
<accession>A0A7I4YX80</accession>
<dbReference type="AlphaFoldDB" id="A0A7I4YX80"/>
<name>A0A7I4YX80_HAECO</name>
<sequence>MEVLGILAIVVPFVSFFAFLCTIITAYHSLQYRNLVEDAENQVMDLLDEALKIMIPTGICKRISIVHSMAVDSCDSKITVIKQNTILPEVEYPEDLSAALANEEEVYREFGAQHDEVNFETTSHAEVQLAIRGTHKLIGSGFRLAESKTKLQVSGFRILRSKKKKAGNVSEGESTGSLKDRPVKTCNTDTKVLEIAETPLSTSDTQEDVDSQLMEKYSEKTCIDEDIRLSRRVFT</sequence>
<dbReference type="Proteomes" id="UP000025227">
    <property type="component" value="Unplaced"/>
</dbReference>
<protein>
    <submittedName>
        <fullName evidence="3">Transmembrane protein</fullName>
    </submittedName>
</protein>
<evidence type="ECO:0000313" key="3">
    <source>
        <dbReference type="WBParaSite" id="HCON_00145910-00001"/>
    </source>
</evidence>
<dbReference type="WBParaSite" id="HCON_00145910-00001">
    <property type="protein sequence ID" value="HCON_00145910-00001"/>
    <property type="gene ID" value="HCON_00145910"/>
</dbReference>
<keyword evidence="1" id="KW-0472">Membrane</keyword>
<keyword evidence="1" id="KW-0812">Transmembrane</keyword>
<evidence type="ECO:0000256" key="1">
    <source>
        <dbReference type="SAM" id="Phobius"/>
    </source>
</evidence>
<reference evidence="3" key="1">
    <citation type="submission" date="2020-12" db="UniProtKB">
        <authorList>
            <consortium name="WormBaseParasite"/>
        </authorList>
    </citation>
    <scope>IDENTIFICATION</scope>
    <source>
        <strain evidence="3">MHco3</strain>
    </source>
</reference>
<keyword evidence="2" id="KW-1185">Reference proteome</keyword>
<keyword evidence="1" id="KW-1133">Transmembrane helix</keyword>
<organism evidence="2 3">
    <name type="scientific">Haemonchus contortus</name>
    <name type="common">Barber pole worm</name>
    <dbReference type="NCBI Taxonomy" id="6289"/>
    <lineage>
        <taxon>Eukaryota</taxon>
        <taxon>Metazoa</taxon>
        <taxon>Ecdysozoa</taxon>
        <taxon>Nematoda</taxon>
        <taxon>Chromadorea</taxon>
        <taxon>Rhabditida</taxon>
        <taxon>Rhabditina</taxon>
        <taxon>Rhabditomorpha</taxon>
        <taxon>Strongyloidea</taxon>
        <taxon>Trichostrongylidae</taxon>
        <taxon>Haemonchus</taxon>
    </lineage>
</organism>
<proteinExistence type="predicted"/>
<dbReference type="OrthoDB" id="5865700at2759"/>
<feature type="transmembrane region" description="Helical" evidence="1">
    <location>
        <begin position="6"/>
        <end position="27"/>
    </location>
</feature>